<comment type="caution">
    <text evidence="1">The sequence shown here is derived from an EMBL/GenBank/DDBJ whole genome shotgun (WGS) entry which is preliminary data.</text>
</comment>
<keyword evidence="2" id="KW-1185">Reference proteome</keyword>
<dbReference type="Proteomes" id="UP000494120">
    <property type="component" value="Unassembled WGS sequence"/>
</dbReference>
<organism evidence="1 2">
    <name type="scientific">Burkholderia aenigmatica</name>
    <dbReference type="NCBI Taxonomy" id="2015348"/>
    <lineage>
        <taxon>Bacteria</taxon>
        <taxon>Pseudomonadati</taxon>
        <taxon>Pseudomonadota</taxon>
        <taxon>Betaproteobacteria</taxon>
        <taxon>Burkholderiales</taxon>
        <taxon>Burkholderiaceae</taxon>
        <taxon>Burkholderia</taxon>
        <taxon>Burkholderia cepacia complex</taxon>
    </lineage>
</organism>
<name>A0ABY6Y8V7_9BURK</name>
<dbReference type="EMBL" id="CABVQG010000049">
    <property type="protein sequence ID" value="VWD37234.1"/>
    <property type="molecule type" value="Genomic_DNA"/>
</dbReference>
<evidence type="ECO:0000313" key="2">
    <source>
        <dbReference type="Proteomes" id="UP000494120"/>
    </source>
</evidence>
<sequence length="100" mass="10804">MHDENNLFRIDPAQVSFVPMKQLGDIKMVMFDSDSAGLTIVLENGDKHRLEQRYSATHLGFGNGYGGAFITLAALLLAQHELISALERAAAVESTGASNV</sequence>
<accession>A0ABY6Y8V7</accession>
<evidence type="ECO:0000313" key="1">
    <source>
        <dbReference type="EMBL" id="VWD37234.1"/>
    </source>
</evidence>
<proteinExistence type="predicted"/>
<dbReference type="RefSeq" id="WP_174962717.1">
    <property type="nucleotide sequence ID" value="NZ_CABVQG010000049.1"/>
</dbReference>
<gene>
    <name evidence="1" type="ORF">BLA17378_07774</name>
</gene>
<reference evidence="1 2" key="1">
    <citation type="submission" date="2019-09" db="EMBL/GenBank/DDBJ databases">
        <authorList>
            <person name="Depoorter E."/>
        </authorList>
    </citation>
    <scope>NUCLEOTIDE SEQUENCE [LARGE SCALE GENOMIC DNA]</scope>
    <source>
        <strain evidence="1 2">R-17378</strain>
    </source>
</reference>
<protein>
    <submittedName>
        <fullName evidence="1">Uncharacterized protein</fullName>
    </submittedName>
</protein>